<evidence type="ECO:0000313" key="3">
    <source>
        <dbReference type="Proteomes" id="UP000790347"/>
    </source>
</evidence>
<dbReference type="Proteomes" id="UP000790347">
    <property type="component" value="Unassembled WGS sequence"/>
</dbReference>
<feature type="region of interest" description="Disordered" evidence="1">
    <location>
        <begin position="50"/>
        <end position="74"/>
    </location>
</feature>
<dbReference type="AlphaFoldDB" id="A0A922KY48"/>
<reference evidence="2" key="1">
    <citation type="submission" date="2013-05" db="EMBL/GenBank/DDBJ databases">
        <authorList>
            <person name="Yim A.K.Y."/>
            <person name="Chan T.F."/>
            <person name="Ji K.M."/>
            <person name="Liu X.Y."/>
            <person name="Zhou J.W."/>
            <person name="Li R.Q."/>
            <person name="Yang K.Y."/>
            <person name="Li J."/>
            <person name="Li M."/>
            <person name="Law P.T.W."/>
            <person name="Wu Y.L."/>
            <person name="Cai Z.L."/>
            <person name="Qin H."/>
            <person name="Bao Y."/>
            <person name="Leung R.K.K."/>
            <person name="Ng P.K.S."/>
            <person name="Zou J."/>
            <person name="Zhong X.J."/>
            <person name="Ran P.X."/>
            <person name="Zhong N.S."/>
            <person name="Liu Z.G."/>
            <person name="Tsui S.K.W."/>
        </authorList>
    </citation>
    <scope>NUCLEOTIDE SEQUENCE</scope>
    <source>
        <strain evidence="2">Derf</strain>
        <tissue evidence="2">Whole organism</tissue>
    </source>
</reference>
<keyword evidence="3" id="KW-1185">Reference proteome</keyword>
<organism evidence="2 3">
    <name type="scientific">Dermatophagoides farinae</name>
    <name type="common">American house dust mite</name>
    <dbReference type="NCBI Taxonomy" id="6954"/>
    <lineage>
        <taxon>Eukaryota</taxon>
        <taxon>Metazoa</taxon>
        <taxon>Ecdysozoa</taxon>
        <taxon>Arthropoda</taxon>
        <taxon>Chelicerata</taxon>
        <taxon>Arachnida</taxon>
        <taxon>Acari</taxon>
        <taxon>Acariformes</taxon>
        <taxon>Sarcoptiformes</taxon>
        <taxon>Astigmata</taxon>
        <taxon>Psoroptidia</taxon>
        <taxon>Analgoidea</taxon>
        <taxon>Pyroglyphidae</taxon>
        <taxon>Dermatophagoidinae</taxon>
        <taxon>Dermatophagoides</taxon>
    </lineage>
</organism>
<name>A0A922KY48_DERFA</name>
<sequence length="74" mass="9062">MFEYGKNGNNNFKQYVRHLSDVIDNDSRSLKDDNIVRILIDRWRKMSTGYYDHKPGHQQKQQQQRFSRKQQMMI</sequence>
<comment type="caution">
    <text evidence="2">The sequence shown here is derived from an EMBL/GenBank/DDBJ whole genome shotgun (WGS) entry which is preliminary data.</text>
</comment>
<protein>
    <submittedName>
        <fullName evidence="2">Uncharacterized protein</fullName>
    </submittedName>
</protein>
<reference evidence="2" key="2">
    <citation type="journal article" date="2022" name="Res Sq">
        <title>Comparative Genomics Reveals Insights into the Divergent Evolution of Astigmatic Mites and Household Pest Adaptations.</title>
        <authorList>
            <person name="Xiong Q."/>
            <person name="Wan A.T.-Y."/>
            <person name="Liu X.-Y."/>
            <person name="Fung C.S.-H."/>
            <person name="Xiao X."/>
            <person name="Malainual N."/>
            <person name="Hou J."/>
            <person name="Wang L."/>
            <person name="Wang M."/>
            <person name="Yang K."/>
            <person name="Cui Y."/>
            <person name="Leung E."/>
            <person name="Nong W."/>
            <person name="Shin S.-K."/>
            <person name="Au S."/>
            <person name="Jeong K.Y."/>
            <person name="Chew F.T."/>
            <person name="Hui J."/>
            <person name="Leung T.F."/>
            <person name="Tungtrongchitr A."/>
            <person name="Zhong N."/>
            <person name="Liu Z."/>
            <person name="Tsui S."/>
        </authorList>
    </citation>
    <scope>NUCLEOTIDE SEQUENCE</scope>
    <source>
        <strain evidence="2">Derf</strain>
        <tissue evidence="2">Whole organism</tissue>
    </source>
</reference>
<gene>
    <name evidence="2" type="ORF">DERF_013093</name>
</gene>
<dbReference type="EMBL" id="ASGP02000007">
    <property type="protein sequence ID" value="KAH9497083.1"/>
    <property type="molecule type" value="Genomic_DNA"/>
</dbReference>
<accession>A0A922KY48</accession>
<evidence type="ECO:0000256" key="1">
    <source>
        <dbReference type="SAM" id="MobiDB-lite"/>
    </source>
</evidence>
<feature type="compositionally biased region" description="Low complexity" evidence="1">
    <location>
        <begin position="58"/>
        <end position="74"/>
    </location>
</feature>
<proteinExistence type="predicted"/>
<evidence type="ECO:0000313" key="2">
    <source>
        <dbReference type="EMBL" id="KAH9497083.1"/>
    </source>
</evidence>